<keyword evidence="1" id="KW-0472">Membrane</keyword>
<evidence type="ECO:0000256" key="2">
    <source>
        <dbReference type="SAM" id="SignalP"/>
    </source>
</evidence>
<feature type="chain" id="PRO_5025539273" evidence="2">
    <location>
        <begin position="23"/>
        <end position="212"/>
    </location>
</feature>
<dbReference type="EMBL" id="ML996569">
    <property type="protein sequence ID" value="KAF2759969.1"/>
    <property type="molecule type" value="Genomic_DNA"/>
</dbReference>
<proteinExistence type="predicted"/>
<dbReference type="GeneID" id="54489165"/>
<keyword evidence="4" id="KW-1185">Reference proteome</keyword>
<reference evidence="3" key="1">
    <citation type="journal article" date="2020" name="Stud. Mycol.">
        <title>101 Dothideomycetes genomes: a test case for predicting lifestyles and emergence of pathogens.</title>
        <authorList>
            <person name="Haridas S."/>
            <person name="Albert R."/>
            <person name="Binder M."/>
            <person name="Bloem J."/>
            <person name="Labutti K."/>
            <person name="Salamov A."/>
            <person name="Andreopoulos B."/>
            <person name="Baker S."/>
            <person name="Barry K."/>
            <person name="Bills G."/>
            <person name="Bluhm B."/>
            <person name="Cannon C."/>
            <person name="Castanera R."/>
            <person name="Culley D."/>
            <person name="Daum C."/>
            <person name="Ezra D."/>
            <person name="Gonzalez J."/>
            <person name="Henrissat B."/>
            <person name="Kuo A."/>
            <person name="Liang C."/>
            <person name="Lipzen A."/>
            <person name="Lutzoni F."/>
            <person name="Magnuson J."/>
            <person name="Mondo S."/>
            <person name="Nolan M."/>
            <person name="Ohm R."/>
            <person name="Pangilinan J."/>
            <person name="Park H.-J."/>
            <person name="Ramirez L."/>
            <person name="Alfaro M."/>
            <person name="Sun H."/>
            <person name="Tritt A."/>
            <person name="Yoshinaga Y."/>
            <person name="Zwiers L.-H."/>
            <person name="Turgeon B."/>
            <person name="Goodwin S."/>
            <person name="Spatafora J."/>
            <person name="Crous P."/>
            <person name="Grigoriev I."/>
        </authorList>
    </citation>
    <scope>NUCLEOTIDE SEQUENCE</scope>
    <source>
        <strain evidence="3">CBS 121739</strain>
    </source>
</reference>
<protein>
    <submittedName>
        <fullName evidence="3">Uncharacterized protein</fullName>
    </submittedName>
</protein>
<dbReference type="Proteomes" id="UP000799437">
    <property type="component" value="Unassembled WGS sequence"/>
</dbReference>
<evidence type="ECO:0000313" key="3">
    <source>
        <dbReference type="EMBL" id="KAF2759969.1"/>
    </source>
</evidence>
<feature type="signal peptide" evidence="2">
    <location>
        <begin position="1"/>
        <end position="22"/>
    </location>
</feature>
<feature type="transmembrane region" description="Helical" evidence="1">
    <location>
        <begin position="38"/>
        <end position="56"/>
    </location>
</feature>
<gene>
    <name evidence="3" type="ORF">EJ05DRAFT_509638</name>
</gene>
<keyword evidence="1" id="KW-0812">Transmembrane</keyword>
<accession>A0A6A6WCQ9</accession>
<organism evidence="3 4">
    <name type="scientific">Pseudovirgaria hyperparasitica</name>
    <dbReference type="NCBI Taxonomy" id="470096"/>
    <lineage>
        <taxon>Eukaryota</taxon>
        <taxon>Fungi</taxon>
        <taxon>Dikarya</taxon>
        <taxon>Ascomycota</taxon>
        <taxon>Pezizomycotina</taxon>
        <taxon>Dothideomycetes</taxon>
        <taxon>Dothideomycetes incertae sedis</taxon>
        <taxon>Acrospermales</taxon>
        <taxon>Acrospermaceae</taxon>
        <taxon>Pseudovirgaria</taxon>
    </lineage>
</organism>
<name>A0A6A6WCQ9_9PEZI</name>
<keyword evidence="2" id="KW-0732">Signal</keyword>
<dbReference type="AlphaFoldDB" id="A0A6A6WCQ9"/>
<keyword evidence="1" id="KW-1133">Transmembrane helix</keyword>
<sequence length="212" mass="24622">MWHGFGFILLILLLPPLAVVYAYYRHEDLAYHAIGNLIIWLLFWPVAIIHAFTVIFECGHIKTGLYFDHPTRERRRAERQEKKAAYKQRKYQREYGMAHQTVQSLQGQDVARNDPYVPPRVVQTAPRARLSVSRTDPYQVPRVSRAALKLRINIALEALEVLTSYGIGMSVYKLTMRKVAVGKPRAEPIHGKTEMLPWRRLSVNEMSEEHED</sequence>
<evidence type="ECO:0000313" key="4">
    <source>
        <dbReference type="Proteomes" id="UP000799437"/>
    </source>
</evidence>
<evidence type="ECO:0000256" key="1">
    <source>
        <dbReference type="SAM" id="Phobius"/>
    </source>
</evidence>
<dbReference type="RefSeq" id="XP_033602420.1">
    <property type="nucleotide sequence ID" value="XM_033748111.1"/>
</dbReference>